<feature type="region of interest" description="Disordered" evidence="1">
    <location>
        <begin position="199"/>
        <end position="241"/>
    </location>
</feature>
<comment type="caution">
    <text evidence="3">The sequence shown here is derived from an EMBL/GenBank/DDBJ whole genome shotgun (WGS) entry which is preliminary data.</text>
</comment>
<feature type="compositionally biased region" description="Low complexity" evidence="1">
    <location>
        <begin position="219"/>
        <end position="241"/>
    </location>
</feature>
<protein>
    <submittedName>
        <fullName evidence="3">Transposase</fullName>
    </submittedName>
</protein>
<gene>
    <name evidence="3" type="ORF">ACFQ5G_03300</name>
</gene>
<dbReference type="PANTHER" id="PTHR10948:SF23">
    <property type="entry name" value="TRANSPOSASE INSI FOR INSERTION SEQUENCE ELEMENT IS30A-RELATED"/>
    <property type="match status" value="1"/>
</dbReference>
<feature type="domain" description="Transposase IS30-like HTH" evidence="2">
    <location>
        <begin position="59"/>
        <end position="102"/>
    </location>
</feature>
<evidence type="ECO:0000256" key="1">
    <source>
        <dbReference type="SAM" id="MobiDB-lite"/>
    </source>
</evidence>
<dbReference type="Proteomes" id="UP001597183">
    <property type="component" value="Unassembled WGS sequence"/>
</dbReference>
<dbReference type="EMBL" id="JBHTMK010000005">
    <property type="protein sequence ID" value="MFD1364367.1"/>
    <property type="molecule type" value="Genomic_DNA"/>
</dbReference>
<name>A0ABW4A2T3_9ACTN</name>
<reference evidence="4" key="1">
    <citation type="journal article" date="2019" name="Int. J. Syst. Evol. Microbiol.">
        <title>The Global Catalogue of Microorganisms (GCM) 10K type strain sequencing project: providing services to taxonomists for standard genome sequencing and annotation.</title>
        <authorList>
            <consortium name="The Broad Institute Genomics Platform"/>
            <consortium name="The Broad Institute Genome Sequencing Center for Infectious Disease"/>
            <person name="Wu L."/>
            <person name="Ma J."/>
        </authorList>
    </citation>
    <scope>NUCLEOTIDE SEQUENCE [LARGE SCALE GENOMIC DNA]</scope>
    <source>
        <strain evidence="4">CCM 7526</strain>
    </source>
</reference>
<dbReference type="Pfam" id="PF13936">
    <property type="entry name" value="HTH_38"/>
    <property type="match status" value="1"/>
</dbReference>
<dbReference type="SUPFAM" id="SSF46689">
    <property type="entry name" value="Homeodomain-like"/>
    <property type="match status" value="1"/>
</dbReference>
<evidence type="ECO:0000259" key="2">
    <source>
        <dbReference type="Pfam" id="PF13936"/>
    </source>
</evidence>
<sequence length="241" mass="26197">MPRYAHNKMSLDVKRRYFELIRTGMRGARAAAEVGVSLSCGSVWFIDAGSVSFVETPISGRYLSQDDRIEIADGLDRGERVKVIAARIGKSHQSVYREIARNRKPNGHYQPWYAHNQAHLRRQRPKSRRLATDPALREVVAGKLRCAWSPAQISKCAEKTLAETVARAQGGDDHPVPITTRVMEGPAAQVLLVAGRGPSGWSSAVEATAPSPGCCSARSVSTASSKPPAPPSSSRNSFPPR</sequence>
<dbReference type="PANTHER" id="PTHR10948">
    <property type="entry name" value="TRANSPOSASE"/>
    <property type="match status" value="1"/>
</dbReference>
<evidence type="ECO:0000313" key="4">
    <source>
        <dbReference type="Proteomes" id="UP001597183"/>
    </source>
</evidence>
<dbReference type="InterPro" id="IPR025246">
    <property type="entry name" value="IS30-like_HTH"/>
</dbReference>
<dbReference type="InterPro" id="IPR051917">
    <property type="entry name" value="Transposase-Integrase"/>
</dbReference>
<evidence type="ECO:0000313" key="3">
    <source>
        <dbReference type="EMBL" id="MFD1364367.1"/>
    </source>
</evidence>
<keyword evidence="4" id="KW-1185">Reference proteome</keyword>
<organism evidence="3 4">
    <name type="scientific">Actinoplanes sichuanensis</name>
    <dbReference type="NCBI Taxonomy" id="512349"/>
    <lineage>
        <taxon>Bacteria</taxon>
        <taxon>Bacillati</taxon>
        <taxon>Actinomycetota</taxon>
        <taxon>Actinomycetes</taxon>
        <taxon>Micromonosporales</taxon>
        <taxon>Micromonosporaceae</taxon>
        <taxon>Actinoplanes</taxon>
    </lineage>
</organism>
<dbReference type="InterPro" id="IPR009057">
    <property type="entry name" value="Homeodomain-like_sf"/>
</dbReference>
<proteinExistence type="predicted"/>
<accession>A0ABW4A2T3</accession>
<dbReference type="RefSeq" id="WP_317791688.1">
    <property type="nucleotide sequence ID" value="NZ_AP028461.1"/>
</dbReference>